<dbReference type="RefSeq" id="WP_095044134.1">
    <property type="nucleotide sequence ID" value="NZ_LN890655.1"/>
</dbReference>
<proteinExistence type="predicted"/>
<feature type="transmembrane region" description="Helical" evidence="1">
    <location>
        <begin position="62"/>
        <end position="80"/>
    </location>
</feature>
<keyword evidence="1" id="KW-0472">Membrane</keyword>
<dbReference type="Proteomes" id="UP000215027">
    <property type="component" value="Chromosome I"/>
</dbReference>
<evidence type="ECO:0000256" key="1">
    <source>
        <dbReference type="SAM" id="Phobius"/>
    </source>
</evidence>
<name>A0A170PIH2_9CHLR</name>
<keyword evidence="1" id="KW-1133">Transmembrane helix</keyword>
<dbReference type="AlphaFoldDB" id="A0A170PIH2"/>
<gene>
    <name evidence="2" type="ORF">CFX0092_A2975</name>
</gene>
<evidence type="ECO:0008006" key="4">
    <source>
        <dbReference type="Google" id="ProtNLM"/>
    </source>
</evidence>
<sequence length="273" mass="29795">MSEVCPNCGKPVLATDTICWHCGYQLPKRPAARPAPSRDAVAGLPGRAGDEATADDYNFRALAVYGLLTLAIIVALLLVMRSLNGRPILVQSAAFELGDWVSVTDVDLRYTLSVPADWQWLDVAYRDQSQLLDKVMERQIYVRRALRPLGRAADDLTLVGLAVGSQNLEVSESQPFVVIGRSDQLGTLTPDEALARLDEESSVSQQAVDTHLSGQPQARFDTTDLAGGYNCRHLFTAQAGVGYLVAACAPQPRFGSLLNDLDRIRDSFQLLEH</sequence>
<evidence type="ECO:0000313" key="2">
    <source>
        <dbReference type="EMBL" id="CUS04853.2"/>
    </source>
</evidence>
<dbReference type="EMBL" id="LN890655">
    <property type="protein sequence ID" value="CUS04853.2"/>
    <property type="molecule type" value="Genomic_DNA"/>
</dbReference>
<protein>
    <recommendedName>
        <fullName evidence="4">Zinc-ribbon domain-containing protein</fullName>
    </recommendedName>
</protein>
<organism evidence="2 3">
    <name type="scientific">Candidatus Promineifilum breve</name>
    <dbReference type="NCBI Taxonomy" id="1806508"/>
    <lineage>
        <taxon>Bacteria</taxon>
        <taxon>Bacillati</taxon>
        <taxon>Chloroflexota</taxon>
        <taxon>Ardenticatenia</taxon>
        <taxon>Candidatus Promineifilales</taxon>
        <taxon>Candidatus Promineifilaceae</taxon>
        <taxon>Candidatus Promineifilum</taxon>
    </lineage>
</organism>
<keyword evidence="3" id="KW-1185">Reference proteome</keyword>
<evidence type="ECO:0000313" key="3">
    <source>
        <dbReference type="Proteomes" id="UP000215027"/>
    </source>
</evidence>
<dbReference type="KEGG" id="pbf:CFX0092_A2975"/>
<accession>A0A170PIH2</accession>
<reference evidence="2" key="1">
    <citation type="submission" date="2016-01" db="EMBL/GenBank/DDBJ databases">
        <authorList>
            <person name="Mcilroy J.S."/>
            <person name="Karst M S."/>
            <person name="Albertsen M."/>
        </authorList>
    </citation>
    <scope>NUCLEOTIDE SEQUENCE</scope>
    <source>
        <strain evidence="2">Cfx-K</strain>
    </source>
</reference>
<keyword evidence="1" id="KW-0812">Transmembrane</keyword>